<keyword evidence="4" id="KW-0804">Transcription</keyword>
<protein>
    <recommendedName>
        <fullName evidence="7">Transcription initiation factor TFIID subunit 12 domain-containing protein</fullName>
    </recommendedName>
</protein>
<feature type="compositionally biased region" description="Low complexity" evidence="6">
    <location>
        <begin position="377"/>
        <end position="388"/>
    </location>
</feature>
<dbReference type="Pfam" id="PF03847">
    <property type="entry name" value="TFIID_20kDa"/>
    <property type="match status" value="1"/>
</dbReference>
<evidence type="ECO:0000313" key="9">
    <source>
        <dbReference type="Proteomes" id="UP001388673"/>
    </source>
</evidence>
<name>A0AAW0YY81_9TREE</name>
<feature type="region of interest" description="Disordered" evidence="6">
    <location>
        <begin position="249"/>
        <end position="280"/>
    </location>
</feature>
<dbReference type="GO" id="GO:0046982">
    <property type="term" value="F:protein heterodimerization activity"/>
    <property type="evidence" value="ECO:0007669"/>
    <property type="project" value="InterPro"/>
</dbReference>
<dbReference type="PANTHER" id="PTHR12264">
    <property type="entry name" value="TRANSCRIPTION INITIATION FACTOR TFIID SUBUNIT 12"/>
    <property type="match status" value="1"/>
</dbReference>
<dbReference type="GO" id="GO:0005669">
    <property type="term" value="C:transcription factor TFIID complex"/>
    <property type="evidence" value="ECO:0007669"/>
    <property type="project" value="InterPro"/>
</dbReference>
<dbReference type="InterPro" id="IPR009072">
    <property type="entry name" value="Histone-fold"/>
</dbReference>
<comment type="similarity">
    <text evidence="2">Belongs to the TAF12 family.</text>
</comment>
<dbReference type="EMBL" id="JBCAWK010000007">
    <property type="protein sequence ID" value="KAK8853400.1"/>
    <property type="molecule type" value="Genomic_DNA"/>
</dbReference>
<dbReference type="GO" id="GO:0000124">
    <property type="term" value="C:SAGA complex"/>
    <property type="evidence" value="ECO:0007669"/>
    <property type="project" value="InterPro"/>
</dbReference>
<dbReference type="InterPro" id="IPR003228">
    <property type="entry name" value="TFIID_TAF12_dom"/>
</dbReference>
<dbReference type="Gene3D" id="1.10.20.10">
    <property type="entry name" value="Histone, subunit A"/>
    <property type="match status" value="1"/>
</dbReference>
<feature type="compositionally biased region" description="Low complexity" evidence="6">
    <location>
        <begin position="348"/>
        <end position="361"/>
    </location>
</feature>
<evidence type="ECO:0000259" key="7">
    <source>
        <dbReference type="Pfam" id="PF03847"/>
    </source>
</evidence>
<evidence type="ECO:0000256" key="6">
    <source>
        <dbReference type="SAM" id="MobiDB-lite"/>
    </source>
</evidence>
<keyword evidence="9" id="KW-1185">Reference proteome</keyword>
<keyword evidence="3" id="KW-0805">Transcription regulation</keyword>
<dbReference type="PANTHER" id="PTHR12264:SF21">
    <property type="entry name" value="TRANSCRIPTION INITIATION FACTOR TFIID SUBUNIT 12"/>
    <property type="match status" value="1"/>
</dbReference>
<evidence type="ECO:0000256" key="2">
    <source>
        <dbReference type="ARBA" id="ARBA00007530"/>
    </source>
</evidence>
<dbReference type="GO" id="GO:0051123">
    <property type="term" value="P:RNA polymerase II preinitiation complex assembly"/>
    <property type="evidence" value="ECO:0007669"/>
    <property type="project" value="TreeGrafter"/>
</dbReference>
<dbReference type="GeneID" id="92181364"/>
<gene>
    <name evidence="8" type="ORF">IAR55_004106</name>
</gene>
<evidence type="ECO:0000256" key="4">
    <source>
        <dbReference type="ARBA" id="ARBA00023163"/>
    </source>
</evidence>
<feature type="region of interest" description="Disordered" evidence="6">
    <location>
        <begin position="495"/>
        <end position="529"/>
    </location>
</feature>
<dbReference type="SUPFAM" id="SSF47113">
    <property type="entry name" value="Histone-fold"/>
    <property type="match status" value="1"/>
</dbReference>
<feature type="region of interest" description="Disordered" evidence="6">
    <location>
        <begin position="166"/>
        <end position="208"/>
    </location>
</feature>
<dbReference type="GO" id="GO:0003677">
    <property type="term" value="F:DNA binding"/>
    <property type="evidence" value="ECO:0007669"/>
    <property type="project" value="TreeGrafter"/>
</dbReference>
<evidence type="ECO:0000313" key="8">
    <source>
        <dbReference type="EMBL" id="KAK8853400.1"/>
    </source>
</evidence>
<dbReference type="RefSeq" id="XP_066802586.1">
    <property type="nucleotide sequence ID" value="XM_066947207.1"/>
</dbReference>
<dbReference type="InterPro" id="IPR037794">
    <property type="entry name" value="TAF12"/>
</dbReference>
<feature type="compositionally biased region" description="Polar residues" evidence="6">
    <location>
        <begin position="328"/>
        <end position="347"/>
    </location>
</feature>
<evidence type="ECO:0000256" key="3">
    <source>
        <dbReference type="ARBA" id="ARBA00023015"/>
    </source>
</evidence>
<feature type="compositionally biased region" description="Polar residues" evidence="6">
    <location>
        <begin position="194"/>
        <end position="204"/>
    </location>
</feature>
<reference evidence="8 9" key="1">
    <citation type="journal article" date="2024" name="bioRxiv">
        <title>Comparative genomics of Cryptococcus and Kwoniella reveals pathogenesis evolution and contrasting karyotype dynamics via intercentromeric recombination or chromosome fusion.</title>
        <authorList>
            <person name="Coelho M.A."/>
            <person name="David-Palma M."/>
            <person name="Shea T."/>
            <person name="Bowers K."/>
            <person name="McGinley-Smith S."/>
            <person name="Mohammad A.W."/>
            <person name="Gnirke A."/>
            <person name="Yurkov A.M."/>
            <person name="Nowrousian M."/>
            <person name="Sun S."/>
            <person name="Cuomo C.A."/>
            <person name="Heitman J."/>
        </authorList>
    </citation>
    <scope>NUCLEOTIDE SEQUENCE [LARGE SCALE GENOMIC DNA]</scope>
    <source>
        <strain evidence="8 9">CBS 13917</strain>
    </source>
</reference>
<feature type="domain" description="Transcription initiation factor TFIID subunit 12" evidence="7">
    <location>
        <begin position="419"/>
        <end position="483"/>
    </location>
</feature>
<feature type="region of interest" description="Disordered" evidence="6">
    <location>
        <begin position="1"/>
        <end position="27"/>
    </location>
</feature>
<dbReference type="AlphaFoldDB" id="A0AAW0YY81"/>
<feature type="region of interest" description="Disordered" evidence="6">
    <location>
        <begin position="312"/>
        <end position="388"/>
    </location>
</feature>
<accession>A0AAW0YY81</accession>
<evidence type="ECO:0000256" key="5">
    <source>
        <dbReference type="ARBA" id="ARBA00023242"/>
    </source>
</evidence>
<sequence length="529" mass="55684">MSRPPPQAGAGTTSTGTGIGRPPNPHSVSTIQTILHNLPNLFQMHERGTLSDLQINQLRQLMHTHFRQIIASSIAAHEPNPLLSLPPAIDPTLPWQGRPPLISKEAYSELIAKTTAHIKEAMAKRTAELQAVQMARGGGPSAGVVPNPSSPMIGNQPTGIVRPGMTGGTGGVSPRLNGQAGGSGSTPVGAGTSGMLSRPSNSGPLSGLLTHEQLRGLAKLQPLERQEWLSRDPARLAQFNMSLKYWQTQSRPADTGAPRPPLNAQQSRPPPAQPTASSPAAGIAPAAAAISSIVPPAALSSSTASTVLTASATAPASTPDPTPGPSTIAPSVNSSTASQPNAEQSASTTATPDTITTTTIPPAQPPQPEGTAVFLPSAATNPASNPAFATALPDARMFELKPPPPPPPPPEPEDVRRRRKWIEFVEELAPGMEVEQGVDEVLGDILDGMIEEGVRGAVRMAKHRKAEKVELKDMAFFIDRLWDTVVPGFDAMPHKRVHAAPERERERRKAKTVNPRAGRTGGPRGREED</sequence>
<evidence type="ECO:0000256" key="1">
    <source>
        <dbReference type="ARBA" id="ARBA00004123"/>
    </source>
</evidence>
<comment type="caution">
    <text evidence="8">The sequence shown here is derived from an EMBL/GenBank/DDBJ whole genome shotgun (WGS) entry which is preliminary data.</text>
</comment>
<dbReference type="Proteomes" id="UP001388673">
    <property type="component" value="Unassembled WGS sequence"/>
</dbReference>
<dbReference type="KEGG" id="kne:92181364"/>
<comment type="subcellular location">
    <subcellularLocation>
        <location evidence="1">Nucleus</location>
    </subcellularLocation>
</comment>
<keyword evidence="5" id="KW-0539">Nucleus</keyword>
<proteinExistence type="inferred from homology"/>
<organism evidence="8 9">
    <name type="scientific">Kwoniella newhampshirensis</name>
    <dbReference type="NCBI Taxonomy" id="1651941"/>
    <lineage>
        <taxon>Eukaryota</taxon>
        <taxon>Fungi</taxon>
        <taxon>Dikarya</taxon>
        <taxon>Basidiomycota</taxon>
        <taxon>Agaricomycotina</taxon>
        <taxon>Tremellomycetes</taxon>
        <taxon>Tremellales</taxon>
        <taxon>Cryptococcaceae</taxon>
        <taxon>Kwoniella</taxon>
    </lineage>
</organism>
<dbReference type="GO" id="GO:0017025">
    <property type="term" value="F:TBP-class protein binding"/>
    <property type="evidence" value="ECO:0007669"/>
    <property type="project" value="TreeGrafter"/>
</dbReference>